<protein>
    <submittedName>
        <fullName evidence="2">Uncharacterized protein</fullName>
    </submittedName>
</protein>
<accession>A0A6U3BRB3</accession>
<organism evidence="2">
    <name type="scientific">Lotharella globosa</name>
    <dbReference type="NCBI Taxonomy" id="91324"/>
    <lineage>
        <taxon>Eukaryota</taxon>
        <taxon>Sar</taxon>
        <taxon>Rhizaria</taxon>
        <taxon>Cercozoa</taxon>
        <taxon>Chlorarachniophyceae</taxon>
        <taxon>Lotharella</taxon>
    </lineage>
</organism>
<feature type="region of interest" description="Disordered" evidence="1">
    <location>
        <begin position="133"/>
        <end position="155"/>
    </location>
</feature>
<feature type="region of interest" description="Disordered" evidence="1">
    <location>
        <begin position="1"/>
        <end position="72"/>
    </location>
</feature>
<dbReference type="EMBL" id="HBIV01040151">
    <property type="protein sequence ID" value="CAE0676655.1"/>
    <property type="molecule type" value="Transcribed_RNA"/>
</dbReference>
<evidence type="ECO:0000256" key="1">
    <source>
        <dbReference type="SAM" id="MobiDB-lite"/>
    </source>
</evidence>
<dbReference type="AlphaFoldDB" id="A0A6U3BRB3"/>
<sequence>MKRVRSFSKLVGPAEPSSLPVTRVTGFALSSNASSGLGEGSEAPRMANILSGEEQKSFQELPVGSPPTSNFNPLKFLGARSAPSRPINKILTMTKDAAKKAPSLDSSAHYKALKMKYFIGLSRGGTVVQQSDGSMILSPNRSGMHHRSKPIPIRR</sequence>
<feature type="compositionally biased region" description="Basic residues" evidence="1">
    <location>
        <begin position="143"/>
        <end position="155"/>
    </location>
</feature>
<gene>
    <name evidence="2" type="ORF">LGLO00237_LOCUS28433</name>
</gene>
<name>A0A6U3BRB3_9EUKA</name>
<proteinExistence type="predicted"/>
<evidence type="ECO:0000313" key="2">
    <source>
        <dbReference type="EMBL" id="CAE0676655.1"/>
    </source>
</evidence>
<reference evidence="2" key="1">
    <citation type="submission" date="2021-01" db="EMBL/GenBank/DDBJ databases">
        <authorList>
            <person name="Corre E."/>
            <person name="Pelletier E."/>
            <person name="Niang G."/>
            <person name="Scheremetjew M."/>
            <person name="Finn R."/>
            <person name="Kale V."/>
            <person name="Holt S."/>
            <person name="Cochrane G."/>
            <person name="Meng A."/>
            <person name="Brown T."/>
            <person name="Cohen L."/>
        </authorList>
    </citation>
    <scope>NUCLEOTIDE SEQUENCE</scope>
    <source>
        <strain evidence="2">CCCM811</strain>
    </source>
</reference>